<gene>
    <name evidence="9" type="ORF">EJQ19_01895</name>
</gene>
<evidence type="ECO:0000256" key="6">
    <source>
        <dbReference type="ARBA" id="ARBA00023136"/>
    </source>
</evidence>
<sequence length="296" mass="32971">MHKENQGWQWAAHTVMILFSLTCLLPFALLVMSSITDETTILQNGYSFFPKQFSLTAYQYLWEQSSLIFNAYGITFLITIVGTVASLAITSMLAYPLSRRDLPGGTFFAFVLFFTLLFNGGLVPTYLVYTQLLDMKNTLWALIIPGLLMNGFNVLLMRTFFMTTIPVPVLESASIDGATEFKMYYKIVLPLSLPILATVGLFQGLAYWNDWNNGLIYVTDPKLFSLQNVLNRIMSDIQFLASNGDLGASAGAKVAQLPSETFRMAIAVIAVIPILIAYPFFQKYFVKGMTIGAVKG</sequence>
<feature type="transmembrane region" description="Helical" evidence="7">
    <location>
        <begin position="262"/>
        <end position="281"/>
    </location>
</feature>
<evidence type="ECO:0000256" key="1">
    <source>
        <dbReference type="ARBA" id="ARBA00004651"/>
    </source>
</evidence>
<accession>A0A3S0CFB8</accession>
<proteinExistence type="inferred from homology"/>
<dbReference type="SUPFAM" id="SSF161098">
    <property type="entry name" value="MetI-like"/>
    <property type="match status" value="1"/>
</dbReference>
<keyword evidence="4 7" id="KW-0812">Transmembrane</keyword>
<evidence type="ECO:0000256" key="3">
    <source>
        <dbReference type="ARBA" id="ARBA00022475"/>
    </source>
</evidence>
<evidence type="ECO:0000313" key="9">
    <source>
        <dbReference type="EMBL" id="RTE11450.1"/>
    </source>
</evidence>
<dbReference type="OrthoDB" id="9810086at2"/>
<evidence type="ECO:0000313" key="10">
    <source>
        <dbReference type="Proteomes" id="UP000276128"/>
    </source>
</evidence>
<keyword evidence="3" id="KW-1003">Cell membrane</keyword>
<dbReference type="PANTHER" id="PTHR43744">
    <property type="entry name" value="ABC TRANSPORTER PERMEASE PROTEIN MG189-RELATED-RELATED"/>
    <property type="match status" value="1"/>
</dbReference>
<comment type="caution">
    <text evidence="9">The sequence shown here is derived from an EMBL/GenBank/DDBJ whole genome shotgun (WGS) entry which is preliminary data.</text>
</comment>
<dbReference type="Pfam" id="PF00528">
    <property type="entry name" value="BPD_transp_1"/>
    <property type="match status" value="1"/>
</dbReference>
<evidence type="ECO:0000256" key="4">
    <source>
        <dbReference type="ARBA" id="ARBA00022692"/>
    </source>
</evidence>
<keyword evidence="2 7" id="KW-0813">Transport</keyword>
<evidence type="ECO:0000259" key="8">
    <source>
        <dbReference type="PROSITE" id="PS50928"/>
    </source>
</evidence>
<reference evidence="9 10" key="1">
    <citation type="submission" date="2018-12" db="EMBL/GenBank/DDBJ databases">
        <title>Bacillus ochoae sp. nov., Paenibacillus whitsoniae sp. nov., Paenibacillus spiritus sp. nov. Isolated from the Mars Exploration Rover during spacecraft assembly.</title>
        <authorList>
            <person name="Seuylemezian A."/>
            <person name="Vaishampayan P."/>
        </authorList>
    </citation>
    <scope>NUCLEOTIDE SEQUENCE [LARGE SCALE GENOMIC DNA]</scope>
    <source>
        <strain evidence="9 10">MER 54</strain>
    </source>
</reference>
<evidence type="ECO:0000256" key="2">
    <source>
        <dbReference type="ARBA" id="ARBA00022448"/>
    </source>
</evidence>
<dbReference type="InterPro" id="IPR035906">
    <property type="entry name" value="MetI-like_sf"/>
</dbReference>
<feature type="transmembrane region" description="Helical" evidence="7">
    <location>
        <begin position="187"/>
        <end position="208"/>
    </location>
</feature>
<feature type="transmembrane region" description="Helical" evidence="7">
    <location>
        <begin position="139"/>
        <end position="156"/>
    </location>
</feature>
<dbReference type="Gene3D" id="1.10.3720.10">
    <property type="entry name" value="MetI-like"/>
    <property type="match status" value="1"/>
</dbReference>
<keyword evidence="6 7" id="KW-0472">Membrane</keyword>
<evidence type="ECO:0000256" key="5">
    <source>
        <dbReference type="ARBA" id="ARBA00022989"/>
    </source>
</evidence>
<name>A0A3S0CFB8_9BACL</name>
<comment type="similarity">
    <text evidence="7">Belongs to the binding-protein-dependent transport system permease family.</text>
</comment>
<keyword evidence="5 7" id="KW-1133">Transmembrane helix</keyword>
<keyword evidence="10" id="KW-1185">Reference proteome</keyword>
<dbReference type="EMBL" id="RXHU01000008">
    <property type="protein sequence ID" value="RTE11450.1"/>
    <property type="molecule type" value="Genomic_DNA"/>
</dbReference>
<comment type="subcellular location">
    <subcellularLocation>
        <location evidence="1 7">Cell membrane</location>
        <topology evidence="1 7">Multi-pass membrane protein</topology>
    </subcellularLocation>
</comment>
<dbReference type="CDD" id="cd06261">
    <property type="entry name" value="TM_PBP2"/>
    <property type="match status" value="1"/>
</dbReference>
<protein>
    <submittedName>
        <fullName evidence="9">Carbohydrate ABC transporter permease</fullName>
    </submittedName>
</protein>
<evidence type="ECO:0000256" key="7">
    <source>
        <dbReference type="RuleBase" id="RU363032"/>
    </source>
</evidence>
<dbReference type="Proteomes" id="UP000276128">
    <property type="component" value="Unassembled WGS sequence"/>
</dbReference>
<feature type="domain" description="ABC transmembrane type-1" evidence="8">
    <location>
        <begin position="72"/>
        <end position="281"/>
    </location>
</feature>
<dbReference type="GO" id="GO:0005886">
    <property type="term" value="C:plasma membrane"/>
    <property type="evidence" value="ECO:0007669"/>
    <property type="project" value="UniProtKB-SubCell"/>
</dbReference>
<dbReference type="PROSITE" id="PS50928">
    <property type="entry name" value="ABC_TM1"/>
    <property type="match status" value="1"/>
</dbReference>
<organism evidence="9 10">
    <name type="scientific">Paenibacillus whitsoniae</name>
    <dbReference type="NCBI Taxonomy" id="2496558"/>
    <lineage>
        <taxon>Bacteria</taxon>
        <taxon>Bacillati</taxon>
        <taxon>Bacillota</taxon>
        <taxon>Bacilli</taxon>
        <taxon>Bacillales</taxon>
        <taxon>Paenibacillaceae</taxon>
        <taxon>Paenibacillus</taxon>
    </lineage>
</organism>
<dbReference type="RefSeq" id="WP_126139523.1">
    <property type="nucleotide sequence ID" value="NZ_RXHU01000008.1"/>
</dbReference>
<feature type="transmembrane region" description="Helical" evidence="7">
    <location>
        <begin position="107"/>
        <end position="127"/>
    </location>
</feature>
<feature type="transmembrane region" description="Helical" evidence="7">
    <location>
        <begin position="12"/>
        <end position="35"/>
    </location>
</feature>
<dbReference type="GO" id="GO:0055085">
    <property type="term" value="P:transmembrane transport"/>
    <property type="evidence" value="ECO:0007669"/>
    <property type="project" value="InterPro"/>
</dbReference>
<dbReference type="PANTHER" id="PTHR43744:SF9">
    <property type="entry name" value="POLYGALACTURONAN_RHAMNOGALACTURONAN TRANSPORT SYSTEM PERMEASE PROTEIN YTCP"/>
    <property type="match status" value="1"/>
</dbReference>
<dbReference type="InterPro" id="IPR000515">
    <property type="entry name" value="MetI-like"/>
</dbReference>
<feature type="transmembrane region" description="Helical" evidence="7">
    <location>
        <begin position="71"/>
        <end position="95"/>
    </location>
</feature>
<dbReference type="AlphaFoldDB" id="A0A3S0CFB8"/>